<name>A0A6P1TPF8_9FIRM</name>
<dbReference type="InterPro" id="IPR013099">
    <property type="entry name" value="K_chnl_dom"/>
</dbReference>
<evidence type="ECO:0000259" key="2">
    <source>
        <dbReference type="Pfam" id="PF07885"/>
    </source>
</evidence>
<dbReference type="SUPFAM" id="SSF81324">
    <property type="entry name" value="Voltage-gated potassium channels"/>
    <property type="match status" value="1"/>
</dbReference>
<proteinExistence type="predicted"/>
<organism evidence="3 4">
    <name type="scientific">Anaerocolumna sedimenticola</name>
    <dbReference type="NCBI Taxonomy" id="2696063"/>
    <lineage>
        <taxon>Bacteria</taxon>
        <taxon>Bacillati</taxon>
        <taxon>Bacillota</taxon>
        <taxon>Clostridia</taxon>
        <taxon>Lachnospirales</taxon>
        <taxon>Lachnospiraceae</taxon>
        <taxon>Anaerocolumna</taxon>
    </lineage>
</organism>
<sequence length="302" mass="34903">MKTLSGSLKHHGGIICILTYAITWFLFGYLYCYIANYSNGQSFVFQEDILLQTKNIEFQKELNININQNITKDLFLNYDKNFILTKLTKNDSPLITFNLSSAGIKPIGVTWANYYIAKWKSEGFNFCSAEILARNQVVMDKTKYVKIMFSIYNIPTDTFDIISSKELVYLPQVYSMLVKKQHGFFIWINENELDLTNEHWTFTGNNNKFATLDYGKLFISNSINYLDSAVDIIYNYETQSKFKYPLIDFLYFSAVTITTLGYGDILPNSSLVRGLVMTETMIGAIILAISISFLYDRIKNRR</sequence>
<evidence type="ECO:0000313" key="4">
    <source>
        <dbReference type="Proteomes" id="UP000464314"/>
    </source>
</evidence>
<dbReference type="AlphaFoldDB" id="A0A6P1TPF8"/>
<keyword evidence="4" id="KW-1185">Reference proteome</keyword>
<reference evidence="3 4" key="1">
    <citation type="submission" date="2020-01" db="EMBL/GenBank/DDBJ databases">
        <title>Genome analysis of Anaerocolumna sp. CBA3638.</title>
        <authorList>
            <person name="Kim J."/>
            <person name="Roh S.W."/>
        </authorList>
    </citation>
    <scope>NUCLEOTIDE SEQUENCE [LARGE SCALE GENOMIC DNA]</scope>
    <source>
        <strain evidence="3 4">CBA3638</strain>
    </source>
</reference>
<dbReference type="Pfam" id="PF07885">
    <property type="entry name" value="Ion_trans_2"/>
    <property type="match status" value="1"/>
</dbReference>
<accession>A0A6P1TPF8</accession>
<evidence type="ECO:0000313" key="3">
    <source>
        <dbReference type="EMBL" id="QHQ61686.1"/>
    </source>
</evidence>
<dbReference type="Gene3D" id="1.10.287.70">
    <property type="match status" value="1"/>
</dbReference>
<dbReference type="EMBL" id="CP048000">
    <property type="protein sequence ID" value="QHQ61686.1"/>
    <property type="molecule type" value="Genomic_DNA"/>
</dbReference>
<feature type="transmembrane region" description="Helical" evidence="1">
    <location>
        <begin position="12"/>
        <end position="34"/>
    </location>
</feature>
<dbReference type="KEGG" id="anr:Ana3638_13645"/>
<keyword evidence="1" id="KW-0472">Membrane</keyword>
<feature type="transmembrane region" description="Helical" evidence="1">
    <location>
        <begin position="244"/>
        <end position="263"/>
    </location>
</feature>
<feature type="transmembrane region" description="Helical" evidence="1">
    <location>
        <begin position="275"/>
        <end position="295"/>
    </location>
</feature>
<dbReference type="Proteomes" id="UP000464314">
    <property type="component" value="Chromosome"/>
</dbReference>
<keyword evidence="1" id="KW-1133">Transmembrane helix</keyword>
<protein>
    <recommendedName>
        <fullName evidence="2">Potassium channel domain-containing protein</fullName>
    </recommendedName>
</protein>
<dbReference type="RefSeq" id="WP_161838511.1">
    <property type="nucleotide sequence ID" value="NZ_CP048000.1"/>
</dbReference>
<feature type="domain" description="Potassium channel" evidence="2">
    <location>
        <begin position="232"/>
        <end position="298"/>
    </location>
</feature>
<keyword evidence="1" id="KW-0812">Transmembrane</keyword>
<gene>
    <name evidence="3" type="ORF">Ana3638_13645</name>
</gene>
<evidence type="ECO:0000256" key="1">
    <source>
        <dbReference type="SAM" id="Phobius"/>
    </source>
</evidence>